<accession>A0A7D8V8E6</accession>
<reference evidence="2 3" key="1">
    <citation type="journal article" date="2019" name="PLoS Genet.">
        <title>Convergent evolution of linked mating-type loci in basidiomycete fungi.</title>
        <authorList>
            <person name="Sun S."/>
            <person name="Coelho M.A."/>
            <person name="Heitman J."/>
            <person name="Nowrousian M."/>
        </authorList>
    </citation>
    <scope>NUCLEOTIDE SEQUENCE [LARGE SCALE GENOMIC DNA]</scope>
    <source>
        <strain evidence="2 3">CBS 4282</strain>
    </source>
</reference>
<feature type="region of interest" description="Disordered" evidence="1">
    <location>
        <begin position="24"/>
        <end position="55"/>
    </location>
</feature>
<protein>
    <submittedName>
        <fullName evidence="2">Uncharacterized protein</fullName>
    </submittedName>
</protein>
<evidence type="ECO:0000256" key="1">
    <source>
        <dbReference type="SAM" id="MobiDB-lite"/>
    </source>
</evidence>
<sequence>MAAKHNPQQAGELAWLECGEWEAATWPPSPRPHPIRTQANTPSRRPHLAAPGHLLDRPPALHLRLLCLLRPRQRDASRPRVVEPPQVRQRVDKLPVGHVLPRHGPRALLDHLHAACCYLPLGARPHDPHAHLLHGRRVVRHGRGYPDRHALRPRPAVQEPRLELPAQLPAVCRRLPPRDGHRRPLVGHVRARRRRLLLHAPGQVLVRVQAQQRVHRVRAPRARQERGGLRTARGESIGGWGAGAGRTPPGGGGDMAGAGQRASSGVAHPLQTAPTVTTHL</sequence>
<dbReference type="Proteomes" id="UP000473826">
    <property type="component" value="Unassembled WGS sequence"/>
</dbReference>
<dbReference type="AlphaFoldDB" id="A0A7D8V8E6"/>
<evidence type="ECO:0000313" key="2">
    <source>
        <dbReference type="EMBL" id="TXT13241.1"/>
    </source>
</evidence>
<gene>
    <name evidence="2" type="ORF">VHUM_00608</name>
</gene>
<feature type="compositionally biased region" description="Gly residues" evidence="1">
    <location>
        <begin position="236"/>
        <end position="256"/>
    </location>
</feature>
<organism evidence="2 3">
    <name type="scientific">Vanrija humicola</name>
    <name type="common">Yeast</name>
    <name type="synonym">Cryptococcus humicola</name>
    <dbReference type="NCBI Taxonomy" id="5417"/>
    <lineage>
        <taxon>Eukaryota</taxon>
        <taxon>Fungi</taxon>
        <taxon>Dikarya</taxon>
        <taxon>Basidiomycota</taxon>
        <taxon>Agaricomycotina</taxon>
        <taxon>Tremellomycetes</taxon>
        <taxon>Trichosporonales</taxon>
        <taxon>Trichosporonaceae</taxon>
        <taxon>Vanrija</taxon>
    </lineage>
</organism>
<dbReference type="EMBL" id="QKWK01000002">
    <property type="protein sequence ID" value="TXT13241.1"/>
    <property type="molecule type" value="Genomic_DNA"/>
</dbReference>
<keyword evidence="3" id="KW-1185">Reference proteome</keyword>
<proteinExistence type="predicted"/>
<name>A0A7D8V8E6_VANHU</name>
<evidence type="ECO:0000313" key="3">
    <source>
        <dbReference type="Proteomes" id="UP000473826"/>
    </source>
</evidence>
<feature type="region of interest" description="Disordered" evidence="1">
    <location>
        <begin position="216"/>
        <end position="280"/>
    </location>
</feature>
<comment type="caution">
    <text evidence="2">The sequence shown here is derived from an EMBL/GenBank/DDBJ whole genome shotgun (WGS) entry which is preliminary data.</text>
</comment>